<dbReference type="Proteomes" id="UP000838878">
    <property type="component" value="Chromosome 6"/>
</dbReference>
<sequence length="107" mass="11074">MVTTALVPSPTVRAWRGTFGGAEYRAGSQVGVGLGLAVAACARGETKRSAPGGGAALRVSHRSRRESREQAPPRAASRLRSARACAAPPSPPLSRIEGARCCHVQVN</sequence>
<accession>A0A8J9YE03</accession>
<evidence type="ECO:0000313" key="3">
    <source>
        <dbReference type="Proteomes" id="UP000838878"/>
    </source>
</evidence>
<organism evidence="2 3">
    <name type="scientific">Brenthis ino</name>
    <name type="common">lesser marbled fritillary</name>
    <dbReference type="NCBI Taxonomy" id="405034"/>
    <lineage>
        <taxon>Eukaryota</taxon>
        <taxon>Metazoa</taxon>
        <taxon>Ecdysozoa</taxon>
        <taxon>Arthropoda</taxon>
        <taxon>Hexapoda</taxon>
        <taxon>Insecta</taxon>
        <taxon>Pterygota</taxon>
        <taxon>Neoptera</taxon>
        <taxon>Endopterygota</taxon>
        <taxon>Lepidoptera</taxon>
        <taxon>Glossata</taxon>
        <taxon>Ditrysia</taxon>
        <taxon>Papilionoidea</taxon>
        <taxon>Nymphalidae</taxon>
        <taxon>Heliconiinae</taxon>
        <taxon>Argynnini</taxon>
        <taxon>Brenthis</taxon>
    </lineage>
</organism>
<dbReference type="EMBL" id="OV170226">
    <property type="protein sequence ID" value="CAH0727289.1"/>
    <property type="molecule type" value="Genomic_DNA"/>
</dbReference>
<dbReference type="AlphaFoldDB" id="A0A8J9YE03"/>
<evidence type="ECO:0000313" key="2">
    <source>
        <dbReference type="EMBL" id="CAH0727289.1"/>
    </source>
</evidence>
<keyword evidence="3" id="KW-1185">Reference proteome</keyword>
<feature type="region of interest" description="Disordered" evidence="1">
    <location>
        <begin position="45"/>
        <end position="92"/>
    </location>
</feature>
<gene>
    <name evidence="2" type="ORF">BINO364_LOCUS12653</name>
</gene>
<name>A0A8J9YE03_9NEOP</name>
<proteinExistence type="predicted"/>
<feature type="compositionally biased region" description="Low complexity" evidence="1">
    <location>
        <begin position="72"/>
        <end position="87"/>
    </location>
</feature>
<feature type="non-terminal residue" evidence="2">
    <location>
        <position position="107"/>
    </location>
</feature>
<evidence type="ECO:0000256" key="1">
    <source>
        <dbReference type="SAM" id="MobiDB-lite"/>
    </source>
</evidence>
<reference evidence="2" key="1">
    <citation type="submission" date="2021-12" db="EMBL/GenBank/DDBJ databases">
        <authorList>
            <person name="Martin H S."/>
        </authorList>
    </citation>
    <scope>NUCLEOTIDE SEQUENCE</scope>
</reference>
<protein>
    <submittedName>
        <fullName evidence="2">Uncharacterized protein</fullName>
    </submittedName>
</protein>